<dbReference type="Pfam" id="PF04932">
    <property type="entry name" value="Wzy_C"/>
    <property type="match status" value="1"/>
</dbReference>
<feature type="transmembrane region" description="Helical" evidence="5">
    <location>
        <begin position="346"/>
        <end position="370"/>
    </location>
</feature>
<keyword evidence="3 5" id="KW-1133">Transmembrane helix</keyword>
<evidence type="ECO:0000259" key="6">
    <source>
        <dbReference type="Pfam" id="PF04932"/>
    </source>
</evidence>
<dbReference type="EMBL" id="CP060693">
    <property type="protein sequence ID" value="QNM90687.1"/>
    <property type="molecule type" value="Genomic_DNA"/>
</dbReference>
<dbReference type="GO" id="GO:0016874">
    <property type="term" value="F:ligase activity"/>
    <property type="evidence" value="ECO:0007669"/>
    <property type="project" value="UniProtKB-KW"/>
</dbReference>
<dbReference type="InterPro" id="IPR051533">
    <property type="entry name" value="WaaL-like"/>
</dbReference>
<organism evidence="7 8">
    <name type="scientific">Aliarcobacter cryaerophilus</name>
    <dbReference type="NCBI Taxonomy" id="28198"/>
    <lineage>
        <taxon>Bacteria</taxon>
        <taxon>Pseudomonadati</taxon>
        <taxon>Campylobacterota</taxon>
        <taxon>Epsilonproteobacteria</taxon>
        <taxon>Campylobacterales</taxon>
        <taxon>Arcobacteraceae</taxon>
        <taxon>Aliarcobacter</taxon>
    </lineage>
</organism>
<evidence type="ECO:0000256" key="2">
    <source>
        <dbReference type="ARBA" id="ARBA00022692"/>
    </source>
</evidence>
<dbReference type="Proteomes" id="UP000515842">
    <property type="component" value="Chromosome"/>
</dbReference>
<feature type="transmembrane region" description="Helical" evidence="5">
    <location>
        <begin position="433"/>
        <end position="449"/>
    </location>
</feature>
<evidence type="ECO:0000313" key="8">
    <source>
        <dbReference type="Proteomes" id="UP000515842"/>
    </source>
</evidence>
<gene>
    <name evidence="7" type="ORF">HOO34_02855</name>
</gene>
<feature type="transmembrane region" description="Helical" evidence="5">
    <location>
        <begin position="74"/>
        <end position="93"/>
    </location>
</feature>
<feature type="transmembrane region" description="Helical" evidence="5">
    <location>
        <begin position="225"/>
        <end position="241"/>
    </location>
</feature>
<feature type="transmembrane region" description="Helical" evidence="5">
    <location>
        <begin position="405"/>
        <end position="421"/>
    </location>
</feature>
<evidence type="ECO:0000256" key="5">
    <source>
        <dbReference type="SAM" id="Phobius"/>
    </source>
</evidence>
<keyword evidence="7" id="KW-0436">Ligase</keyword>
<dbReference type="InterPro" id="IPR007016">
    <property type="entry name" value="O-antigen_ligase-rel_domated"/>
</dbReference>
<accession>A0A7G9LPY8</accession>
<evidence type="ECO:0000256" key="3">
    <source>
        <dbReference type="ARBA" id="ARBA00022989"/>
    </source>
</evidence>
<feature type="domain" description="O-antigen ligase-related" evidence="6">
    <location>
        <begin position="212"/>
        <end position="362"/>
    </location>
</feature>
<evidence type="ECO:0000313" key="7">
    <source>
        <dbReference type="EMBL" id="QNM90687.1"/>
    </source>
</evidence>
<protein>
    <submittedName>
        <fullName evidence="7">O-antigen ligase family protein</fullName>
    </submittedName>
</protein>
<name>A0A7G9LPY8_9BACT</name>
<feature type="transmembrane region" description="Helical" evidence="5">
    <location>
        <begin position="46"/>
        <end position="62"/>
    </location>
</feature>
<feature type="transmembrane region" description="Helical" evidence="5">
    <location>
        <begin position="200"/>
        <end position="219"/>
    </location>
</feature>
<feature type="transmembrane region" description="Helical" evidence="5">
    <location>
        <begin position="248"/>
        <end position="266"/>
    </location>
</feature>
<dbReference type="PANTHER" id="PTHR37422">
    <property type="entry name" value="TEICHURONIC ACID BIOSYNTHESIS PROTEIN TUAE"/>
    <property type="match status" value="1"/>
</dbReference>
<reference evidence="7 8" key="1">
    <citation type="journal article" date="2020" name="Front. Microbiol.">
        <title>Genomic Analysis and Antimicrobial Resistance of Aliarcobacter cryaerophilus Strains From German Water Poultry.</title>
        <authorList>
            <person name="Muller E."/>
            <person name="Hotzel H."/>
            <person name="Ahlers C."/>
            <person name="Hanel I."/>
            <person name="Tomaso H."/>
            <person name="Abdel-Glil M.Y."/>
        </authorList>
    </citation>
    <scope>NUCLEOTIDE SEQUENCE [LARGE SCALE GENOMIC DNA]</scope>
    <source>
        <strain evidence="7 8">16CS1285-4</strain>
    </source>
</reference>
<proteinExistence type="predicted"/>
<dbReference type="RefSeq" id="WP_187474905.1">
    <property type="nucleotide sequence ID" value="NZ_CP060693.1"/>
</dbReference>
<dbReference type="PANTHER" id="PTHR37422:SF13">
    <property type="entry name" value="LIPOPOLYSACCHARIDE BIOSYNTHESIS PROTEIN PA4999-RELATED"/>
    <property type="match status" value="1"/>
</dbReference>
<evidence type="ECO:0000256" key="4">
    <source>
        <dbReference type="ARBA" id="ARBA00023136"/>
    </source>
</evidence>
<dbReference type="AlphaFoldDB" id="A0A7G9LPY8"/>
<keyword evidence="4 5" id="KW-0472">Membrane</keyword>
<feature type="transmembrane region" description="Helical" evidence="5">
    <location>
        <begin position="175"/>
        <end position="193"/>
    </location>
</feature>
<dbReference type="GO" id="GO:0016020">
    <property type="term" value="C:membrane"/>
    <property type="evidence" value="ECO:0007669"/>
    <property type="project" value="UniProtKB-SubCell"/>
</dbReference>
<sequence>MIENRLNIFNKIYNISKDTQDRITLWMNHLLVVYAFLIPINGKAKASVFFCILLLFLYRRNFIHYLKIAFKIDVLKYFILLYAVFVFGMFYTTDISSGTAFMDKAKQLLFPLLFLSFLDTRFSFRVLNAFILGVLASELVSYAIHFEIIPPELFVGKYKIYQTILSDPSPFLNHIKHNIALAITISVLIYVLLIKDIENLFLKILSLIFITTAFINMSLIGGRTGYVVLFFLIFLVLILIYKDKLKKALYFSLSILFVMSMFMYNFSEQFDKRIQDAKNDFENMIHKKDYDNSIGLRVIASYYSIQVIKDNFIFGVGTGDVMQEIEKLSKNEHPYILERISSPHNVYLQVFAQVGFVGFFIMMLMFYKILRYKTLDKKRDDIIKIVTTASLIFMIPGNFFDFFELAMFVTIISAMIVTHRFDIDIKKIDKISIVSYILIIIIFLIIGITK</sequence>
<comment type="subcellular location">
    <subcellularLocation>
        <location evidence="1">Membrane</location>
        <topology evidence="1">Multi-pass membrane protein</topology>
    </subcellularLocation>
</comment>
<evidence type="ECO:0000256" key="1">
    <source>
        <dbReference type="ARBA" id="ARBA00004141"/>
    </source>
</evidence>
<keyword evidence="2 5" id="KW-0812">Transmembrane</keyword>